<keyword evidence="2" id="KW-1185">Reference proteome</keyword>
<protein>
    <submittedName>
        <fullName evidence="1">Uncharacterized protein</fullName>
    </submittedName>
</protein>
<dbReference type="AlphaFoldDB" id="A0A9P0B1C2"/>
<proteinExistence type="predicted"/>
<reference evidence="1" key="1">
    <citation type="submission" date="2021-12" db="EMBL/GenBank/DDBJ databases">
        <authorList>
            <person name="King R."/>
        </authorList>
    </citation>
    <scope>NUCLEOTIDE SEQUENCE</scope>
</reference>
<dbReference type="GO" id="GO:0005737">
    <property type="term" value="C:cytoplasm"/>
    <property type="evidence" value="ECO:0007669"/>
    <property type="project" value="TreeGrafter"/>
</dbReference>
<gene>
    <name evidence="1" type="ORF">MELIAE_LOCUS6646</name>
</gene>
<sequence>MVKNNYITTDNFVVYPRYFEILDDETDMINIVFRPTNFEKIIENFVLITDGGTKKMFSVRGAGMLFCKEFIKVHVDVLVEEEIKLVYKDYNFIQGSDSHAHETDNNTGLDSSTDCAWHLPSVDGDVLSEVDSESHTLAYVVDYDAYPNVTPFSTFAFLKPYGKDADKVDINVTPSSGVVQKLKHINVQISIIPKETGILDEIYVPCFVGLNHCLLKLRIMIVVDTVHVYLYLPRINFFDKIKWPKIRKEKYDLCLCGEGVDFNYDDSTESLVVKHETDIVEKYKLSSSSSEEEIKANHSTNTFDSSELKSAYLKICQGVDESPAPCAQLSFRETEDSLIIVTDLKEELRKQFGKNIILQENVIELRNIKLKTRMLLKCSYLFKL</sequence>
<dbReference type="GO" id="GO:0015631">
    <property type="term" value="F:tubulin binding"/>
    <property type="evidence" value="ECO:0007669"/>
    <property type="project" value="TreeGrafter"/>
</dbReference>
<dbReference type="OrthoDB" id="2115465at2759"/>
<dbReference type="Proteomes" id="UP001154078">
    <property type="component" value="Chromosome 4"/>
</dbReference>
<organism evidence="1 2">
    <name type="scientific">Brassicogethes aeneus</name>
    <name type="common">Rape pollen beetle</name>
    <name type="synonym">Meligethes aeneus</name>
    <dbReference type="NCBI Taxonomy" id="1431903"/>
    <lineage>
        <taxon>Eukaryota</taxon>
        <taxon>Metazoa</taxon>
        <taxon>Ecdysozoa</taxon>
        <taxon>Arthropoda</taxon>
        <taxon>Hexapoda</taxon>
        <taxon>Insecta</taxon>
        <taxon>Pterygota</taxon>
        <taxon>Neoptera</taxon>
        <taxon>Endopterygota</taxon>
        <taxon>Coleoptera</taxon>
        <taxon>Polyphaga</taxon>
        <taxon>Cucujiformia</taxon>
        <taxon>Nitidulidae</taxon>
        <taxon>Meligethinae</taxon>
        <taxon>Brassicogethes</taxon>
    </lineage>
</organism>
<dbReference type="PANTHER" id="PTHR46348">
    <property type="entry name" value="DELETED IN LUNG AND ESOPHAGEAL CANCER PROTEIN 1"/>
    <property type="match status" value="1"/>
</dbReference>
<dbReference type="EMBL" id="OV121135">
    <property type="protein sequence ID" value="CAH0555233.1"/>
    <property type="molecule type" value="Genomic_DNA"/>
</dbReference>
<dbReference type="GO" id="GO:0005929">
    <property type="term" value="C:cilium"/>
    <property type="evidence" value="ECO:0007669"/>
    <property type="project" value="TreeGrafter"/>
</dbReference>
<evidence type="ECO:0000313" key="1">
    <source>
        <dbReference type="EMBL" id="CAH0555233.1"/>
    </source>
</evidence>
<dbReference type="PANTHER" id="PTHR46348:SF1">
    <property type="entry name" value="DELETED IN LUNG AND ESOPHAGEAL CANCER PROTEIN 1"/>
    <property type="match status" value="1"/>
</dbReference>
<evidence type="ECO:0000313" key="2">
    <source>
        <dbReference type="Proteomes" id="UP001154078"/>
    </source>
</evidence>
<name>A0A9P0B1C2_BRAAE</name>
<dbReference type="GO" id="GO:0008285">
    <property type="term" value="P:negative regulation of cell population proliferation"/>
    <property type="evidence" value="ECO:0007669"/>
    <property type="project" value="InterPro"/>
</dbReference>
<dbReference type="InterPro" id="IPR033304">
    <property type="entry name" value="DLEC1"/>
</dbReference>
<accession>A0A9P0B1C2</accession>
<dbReference type="Pfam" id="PF23316">
    <property type="entry name" value="Ig_DLEC1_6th"/>
    <property type="match status" value="1"/>
</dbReference>